<evidence type="ECO:0008006" key="2">
    <source>
        <dbReference type="Google" id="ProtNLM"/>
    </source>
</evidence>
<proteinExistence type="predicted"/>
<organism evidence="1">
    <name type="scientific">viral metagenome</name>
    <dbReference type="NCBI Taxonomy" id="1070528"/>
    <lineage>
        <taxon>unclassified sequences</taxon>
        <taxon>metagenomes</taxon>
        <taxon>organismal metagenomes</taxon>
    </lineage>
</organism>
<protein>
    <recommendedName>
        <fullName evidence="2">mRNA capping enzyme adenylation domain-containing protein</fullName>
    </recommendedName>
</protein>
<evidence type="ECO:0000313" key="1">
    <source>
        <dbReference type="EMBL" id="QHS96904.1"/>
    </source>
</evidence>
<name>A0A6C0BZF7_9ZZZZ</name>
<reference evidence="1" key="1">
    <citation type="journal article" date="2020" name="Nature">
        <title>Giant virus diversity and host interactions through global metagenomics.</title>
        <authorList>
            <person name="Schulz F."/>
            <person name="Roux S."/>
            <person name="Paez-Espino D."/>
            <person name="Jungbluth S."/>
            <person name="Walsh D.A."/>
            <person name="Denef V.J."/>
            <person name="McMahon K.D."/>
            <person name="Konstantinidis K.T."/>
            <person name="Eloe-Fadrosh E.A."/>
            <person name="Kyrpides N.C."/>
            <person name="Woyke T."/>
        </authorList>
    </citation>
    <scope>NUCLEOTIDE SEQUENCE</scope>
    <source>
        <strain evidence="1">GVMAG-M-3300020166-5</strain>
    </source>
</reference>
<sequence>MLSIATKNRLMSRFPSIKLSYNKNIYRKVYADYYSIIPKGPKAIMWFTYIHNKNVCLLLHLDNKDNIKSIDTCAMCFDNKLSYGTVIYGTYLKSTKSNIFCFEDLHYYMGTNAERYNPIKQLSIFQQMFSCEISQKTYGDNFVKPVLPMMNTDYGELRSNIENLPYTAYGIKYYRNKYAMGVERVNIELKRNAIFKVTASLSADIYNLYCVKDGQDYHFGVAMIPTYKKSVFMNSLFRTIKENANLDLLEESDDEEEFENIDPSKFVNLEKQFIMRCVYNYKFKKWEPTEKLPDNSKYNEYTDT</sequence>
<dbReference type="AlphaFoldDB" id="A0A6C0BZF7"/>
<dbReference type="EMBL" id="MN739281">
    <property type="protein sequence ID" value="QHS96904.1"/>
    <property type="molecule type" value="Genomic_DNA"/>
</dbReference>
<accession>A0A6C0BZF7</accession>